<dbReference type="GO" id="GO:0009055">
    <property type="term" value="F:electron transfer activity"/>
    <property type="evidence" value="ECO:0007669"/>
    <property type="project" value="InterPro"/>
</dbReference>
<evidence type="ECO:0000313" key="11">
    <source>
        <dbReference type="EMBL" id="CVI55598.1"/>
    </source>
</evidence>
<evidence type="ECO:0000256" key="1">
    <source>
        <dbReference type="ARBA" id="ARBA00004418"/>
    </source>
</evidence>
<dbReference type="NCBIfam" id="TIGR02375">
    <property type="entry name" value="pseudoazurin"/>
    <property type="match status" value="1"/>
</dbReference>
<keyword evidence="6 8" id="KW-0186">Copper</keyword>
<dbReference type="InterPro" id="IPR001235">
    <property type="entry name" value="Copper_blue_Plastocyanin"/>
</dbReference>
<dbReference type="InterPro" id="IPR002386">
    <property type="entry name" value="Amicyanin/Pseudoazurin"/>
</dbReference>
<evidence type="ECO:0000256" key="9">
    <source>
        <dbReference type="SAM" id="SignalP"/>
    </source>
</evidence>
<evidence type="ECO:0000313" key="12">
    <source>
        <dbReference type="Proteomes" id="UP000192140"/>
    </source>
</evidence>
<feature type="chain" id="PRO_5012345515" description="Pseudoazurin" evidence="9">
    <location>
        <begin position="24"/>
        <end position="151"/>
    </location>
</feature>
<protein>
    <recommendedName>
        <fullName evidence="7">Pseudoazurin</fullName>
    </recommendedName>
</protein>
<dbReference type="EMBL" id="FCNP01000014">
    <property type="protein sequence ID" value="CVI55598.1"/>
    <property type="molecule type" value="Genomic_DNA"/>
</dbReference>
<comment type="cofactor">
    <cofactor evidence="8">
        <name>Cu cation</name>
        <dbReference type="ChEBI" id="CHEBI:23378"/>
    </cofactor>
    <text evidence="8">Binds 1 copper ion per subunit.</text>
</comment>
<name>A0A1S7TLX8_9HYPH</name>
<keyword evidence="9" id="KW-0732">Signal</keyword>
<keyword evidence="5" id="KW-0249">Electron transport</keyword>
<dbReference type="Pfam" id="PF00127">
    <property type="entry name" value="Copper-bind"/>
    <property type="match status" value="1"/>
</dbReference>
<dbReference type="GO" id="GO:0005507">
    <property type="term" value="F:copper ion binding"/>
    <property type="evidence" value="ECO:0007669"/>
    <property type="project" value="UniProtKB-UniRule"/>
</dbReference>
<keyword evidence="12" id="KW-1185">Reference proteome</keyword>
<feature type="binding site" evidence="8">
    <location>
        <position position="102"/>
    </location>
    <ligand>
        <name>Cu cation</name>
        <dbReference type="ChEBI" id="CHEBI:23378"/>
    </ligand>
</feature>
<dbReference type="InterPro" id="IPR008972">
    <property type="entry name" value="Cupredoxin"/>
</dbReference>
<dbReference type="InterPro" id="IPR012745">
    <property type="entry name" value="Pseudoazurin"/>
</dbReference>
<evidence type="ECO:0000256" key="2">
    <source>
        <dbReference type="ARBA" id="ARBA00022448"/>
    </source>
</evidence>
<gene>
    <name evidence="11" type="primary">azu</name>
    <name evidence="11" type="ORF">AGR7A_Cc210130</name>
</gene>
<organism evidence="11 12">
    <name type="scientific">Agrobacterium deltaense NCPPB 1641</name>
    <dbReference type="NCBI Taxonomy" id="1183425"/>
    <lineage>
        <taxon>Bacteria</taxon>
        <taxon>Pseudomonadati</taxon>
        <taxon>Pseudomonadota</taxon>
        <taxon>Alphaproteobacteria</taxon>
        <taxon>Hyphomicrobiales</taxon>
        <taxon>Rhizobiaceae</taxon>
        <taxon>Rhizobium/Agrobacterium group</taxon>
        <taxon>Agrobacterium</taxon>
    </lineage>
</organism>
<comment type="subcellular location">
    <subcellularLocation>
        <location evidence="1">Periplasm</location>
    </subcellularLocation>
</comment>
<dbReference type="PRINTS" id="PR00155">
    <property type="entry name" value="AMICYANIN"/>
</dbReference>
<feature type="binding site" evidence="8">
    <location>
        <position position="107"/>
    </location>
    <ligand>
        <name>Cu cation</name>
        <dbReference type="ChEBI" id="CHEBI:23378"/>
    </ligand>
</feature>
<evidence type="ECO:0000259" key="10">
    <source>
        <dbReference type="Pfam" id="PF00127"/>
    </source>
</evidence>
<dbReference type="RefSeq" id="WP_080852236.1">
    <property type="nucleotide sequence ID" value="NZ_LT009775.1"/>
</dbReference>
<evidence type="ECO:0000256" key="5">
    <source>
        <dbReference type="ARBA" id="ARBA00022982"/>
    </source>
</evidence>
<dbReference type="SUPFAM" id="SSF49503">
    <property type="entry name" value="Cupredoxins"/>
    <property type="match status" value="1"/>
</dbReference>
<evidence type="ECO:0000256" key="3">
    <source>
        <dbReference type="ARBA" id="ARBA00022723"/>
    </source>
</evidence>
<sequence>MKRFLMTLATALAVILPVTPSLSAEHKILMLNYGKDGGMVFEPSYVKAEPGDTITFAPQNSSHYVQSYAVPEGVSPWKSKLDEVFTVTVEKEGVYLYYCPPHLMMAMIGIIQVGKPVNLEAVRQKAEKLRPKLVMKSERLEAALGQVTPAQ</sequence>
<feature type="domain" description="Blue (type 1) copper" evidence="10">
    <location>
        <begin position="31"/>
        <end position="113"/>
    </location>
</feature>
<feature type="binding site" evidence="8">
    <location>
        <position position="99"/>
    </location>
    <ligand>
        <name>Cu cation</name>
        <dbReference type="ChEBI" id="CHEBI:23378"/>
    </ligand>
</feature>
<dbReference type="GO" id="GO:0042597">
    <property type="term" value="C:periplasmic space"/>
    <property type="evidence" value="ECO:0007669"/>
    <property type="project" value="UniProtKB-SubCell"/>
</dbReference>
<evidence type="ECO:0000256" key="6">
    <source>
        <dbReference type="ARBA" id="ARBA00023008"/>
    </source>
</evidence>
<keyword evidence="3 8" id="KW-0479">Metal-binding</keyword>
<evidence type="ECO:0000256" key="8">
    <source>
        <dbReference type="PIRSR" id="PIRSR602386-1"/>
    </source>
</evidence>
<evidence type="ECO:0000256" key="7">
    <source>
        <dbReference type="NCBIfam" id="TIGR02375"/>
    </source>
</evidence>
<keyword evidence="2" id="KW-0813">Transport</keyword>
<proteinExistence type="predicted"/>
<dbReference type="AlphaFoldDB" id="A0A1S7TLX8"/>
<dbReference type="Gene3D" id="2.60.40.420">
    <property type="entry name" value="Cupredoxins - blue copper proteins"/>
    <property type="match status" value="1"/>
</dbReference>
<comment type="caution">
    <text evidence="11">The sequence shown here is derived from an EMBL/GenBank/DDBJ whole genome shotgun (WGS) entry which is preliminary data.</text>
</comment>
<keyword evidence="4" id="KW-0574">Periplasm</keyword>
<dbReference type="Proteomes" id="UP000192140">
    <property type="component" value="Unassembled WGS sequence"/>
</dbReference>
<reference evidence="11" key="1">
    <citation type="submission" date="2016-01" db="EMBL/GenBank/DDBJ databases">
        <authorList>
            <person name="Regsiter A."/>
            <person name="william w."/>
        </authorList>
    </citation>
    <scope>NUCLEOTIDE SEQUENCE</scope>
    <source>
        <strain evidence="11">NCPPB 1641</strain>
    </source>
</reference>
<evidence type="ECO:0000256" key="4">
    <source>
        <dbReference type="ARBA" id="ARBA00022764"/>
    </source>
</evidence>
<feature type="signal peptide" evidence="9">
    <location>
        <begin position="1"/>
        <end position="23"/>
    </location>
</feature>
<feature type="binding site" evidence="8">
    <location>
        <position position="63"/>
    </location>
    <ligand>
        <name>Cu cation</name>
        <dbReference type="ChEBI" id="CHEBI:23378"/>
    </ligand>
</feature>
<accession>A0A1S7TLX8</accession>
<dbReference type="InterPro" id="IPR000923">
    <property type="entry name" value="BlueCu_1"/>
</dbReference>
<dbReference type="PRINTS" id="PR00156">
    <property type="entry name" value="COPPERBLUE"/>
</dbReference>